<protein>
    <recommendedName>
        <fullName evidence="3">NRDE family protein</fullName>
    </recommendedName>
</protein>
<dbReference type="EMBL" id="JALJOV010000252">
    <property type="protein sequence ID" value="KAK9865405.1"/>
    <property type="molecule type" value="Genomic_DNA"/>
</dbReference>
<reference evidence="1 2" key="1">
    <citation type="journal article" date="2024" name="Nat. Commun.">
        <title>Phylogenomics reveals the evolutionary origins of lichenization in chlorophyte algae.</title>
        <authorList>
            <person name="Puginier C."/>
            <person name="Libourel C."/>
            <person name="Otte J."/>
            <person name="Skaloud P."/>
            <person name="Haon M."/>
            <person name="Grisel S."/>
            <person name="Petersen M."/>
            <person name="Berrin J.G."/>
            <person name="Delaux P.M."/>
            <person name="Dal Grande F."/>
            <person name="Keller J."/>
        </authorList>
    </citation>
    <scope>NUCLEOTIDE SEQUENCE [LARGE SCALE GENOMIC DNA]</scope>
    <source>
        <strain evidence="1 2">SAG 2523</strain>
    </source>
</reference>
<dbReference type="PANTHER" id="PTHR17985:SF8">
    <property type="entry name" value="TRANSPORT AND GOLGI ORGANIZATION PROTEIN 2 HOMOLOG"/>
    <property type="match status" value="1"/>
</dbReference>
<gene>
    <name evidence="1" type="ORF">WJX84_012400</name>
</gene>
<evidence type="ECO:0008006" key="3">
    <source>
        <dbReference type="Google" id="ProtNLM"/>
    </source>
</evidence>
<dbReference type="AlphaFoldDB" id="A0AAW1T787"/>
<name>A0AAW1T787_9CHLO</name>
<dbReference type="Pfam" id="PF05742">
    <property type="entry name" value="TANGO2"/>
    <property type="match status" value="2"/>
</dbReference>
<sequence>MCVTFLLLDSHPDLRFLLAFNRDEYLERPTQPAHWWPDQPNLLASKDLKGGGTWLGLTREGRFALVTNVREVDHDKVTNAASRGALPIAFLTGKQIPMAFLGSIQLQAYNGFNMVVGDLSTKQAAYVTNRGTNTQPVQLQPGLHGISNGSGPQQEWFKDRSSITDDSQLPATGMPQQMERMLSPIFIKTHTMLGVPYGTRTQTMIAAWHDGHVAMRERNLASNGAWVQAEHMFRLPLT</sequence>
<evidence type="ECO:0000313" key="1">
    <source>
        <dbReference type="EMBL" id="KAK9865405.1"/>
    </source>
</evidence>
<evidence type="ECO:0000313" key="2">
    <source>
        <dbReference type="Proteomes" id="UP001485043"/>
    </source>
</evidence>
<comment type="caution">
    <text evidence="1">The sequence shown here is derived from an EMBL/GenBank/DDBJ whole genome shotgun (WGS) entry which is preliminary data.</text>
</comment>
<keyword evidence="2" id="KW-1185">Reference proteome</keyword>
<accession>A0AAW1T787</accession>
<proteinExistence type="predicted"/>
<organism evidence="1 2">
    <name type="scientific">Apatococcus fuscideae</name>
    <dbReference type="NCBI Taxonomy" id="2026836"/>
    <lineage>
        <taxon>Eukaryota</taxon>
        <taxon>Viridiplantae</taxon>
        <taxon>Chlorophyta</taxon>
        <taxon>core chlorophytes</taxon>
        <taxon>Trebouxiophyceae</taxon>
        <taxon>Chlorellales</taxon>
        <taxon>Chlorellaceae</taxon>
        <taxon>Apatococcus</taxon>
    </lineage>
</organism>
<dbReference type="InterPro" id="IPR008551">
    <property type="entry name" value="TANGO2"/>
</dbReference>
<dbReference type="PANTHER" id="PTHR17985">
    <property type="entry name" value="SER/THR-RICH PROTEIN T10 IN DGCR REGION"/>
    <property type="match status" value="1"/>
</dbReference>
<dbReference type="Proteomes" id="UP001485043">
    <property type="component" value="Unassembled WGS sequence"/>
</dbReference>